<gene>
    <name evidence="1" type="ORF">E2C01_027932</name>
</gene>
<reference evidence="1" key="1">
    <citation type="submission" date="2019-05" db="EMBL/GenBank/DDBJ databases">
        <title>Another draft genome of Portunus trituberculatus and its Hox gene families provides insights of decapod evolution.</title>
        <authorList>
            <person name="Jeong J.-H."/>
            <person name="Song I."/>
            <person name="Kim S."/>
            <person name="Choi T."/>
            <person name="Kim D."/>
            <person name="Ryu S."/>
            <person name="Kim W."/>
        </authorList>
    </citation>
    <scope>NUCLEOTIDE SEQUENCE [LARGE SCALE GENOMIC DNA]</scope>
    <source>
        <tissue evidence="1">Muscle</tissue>
    </source>
</reference>
<protein>
    <submittedName>
        <fullName evidence="1">Uncharacterized protein</fullName>
    </submittedName>
</protein>
<evidence type="ECO:0000313" key="2">
    <source>
        <dbReference type="Proteomes" id="UP000324222"/>
    </source>
</evidence>
<evidence type="ECO:0000313" key="1">
    <source>
        <dbReference type="EMBL" id="MPC34540.1"/>
    </source>
</evidence>
<dbReference type="AlphaFoldDB" id="A0A5B7EJ74"/>
<dbReference type="Proteomes" id="UP000324222">
    <property type="component" value="Unassembled WGS sequence"/>
</dbReference>
<organism evidence="1 2">
    <name type="scientific">Portunus trituberculatus</name>
    <name type="common">Swimming crab</name>
    <name type="synonym">Neptunus trituberculatus</name>
    <dbReference type="NCBI Taxonomy" id="210409"/>
    <lineage>
        <taxon>Eukaryota</taxon>
        <taxon>Metazoa</taxon>
        <taxon>Ecdysozoa</taxon>
        <taxon>Arthropoda</taxon>
        <taxon>Crustacea</taxon>
        <taxon>Multicrustacea</taxon>
        <taxon>Malacostraca</taxon>
        <taxon>Eumalacostraca</taxon>
        <taxon>Eucarida</taxon>
        <taxon>Decapoda</taxon>
        <taxon>Pleocyemata</taxon>
        <taxon>Brachyura</taxon>
        <taxon>Eubrachyura</taxon>
        <taxon>Portunoidea</taxon>
        <taxon>Portunidae</taxon>
        <taxon>Portuninae</taxon>
        <taxon>Portunus</taxon>
    </lineage>
</organism>
<name>A0A5B7EJ74_PORTR</name>
<dbReference type="EMBL" id="VSRR010003076">
    <property type="protein sequence ID" value="MPC34540.1"/>
    <property type="molecule type" value="Genomic_DNA"/>
</dbReference>
<comment type="caution">
    <text evidence="1">The sequence shown here is derived from an EMBL/GenBank/DDBJ whole genome shotgun (WGS) entry which is preliminary data.</text>
</comment>
<proteinExistence type="predicted"/>
<keyword evidence="2" id="KW-1185">Reference proteome</keyword>
<sequence>MLQAPSLHAQAAADVFSCNTSLVTCRCAGVEPRTIRAFLSLPRTTKHRTEGYRFRLSCLSKVLACVAPALATCPQQGIEAGREGCCSPGTSSPCLASLTSSPSTSAGPLCSLSASPEPVVKLSQSQHDTPAAEGTLCPCMCTFSLSRGHRGSEEQRRAGQMR</sequence>
<accession>A0A5B7EJ74</accession>